<feature type="signal peptide" evidence="1">
    <location>
        <begin position="1"/>
        <end position="21"/>
    </location>
</feature>
<reference evidence="2 3" key="1">
    <citation type="submission" date="2019-01" db="EMBL/GenBank/DDBJ databases">
        <title>Spirosoma flava sp. nov., a propanil-degrading bacterium isolated from herbicide-contaminated soil.</title>
        <authorList>
            <person name="Zhang L."/>
            <person name="Jiang J.-D."/>
        </authorList>
    </citation>
    <scope>NUCLEOTIDE SEQUENCE [LARGE SCALE GENOMIC DNA]</scope>
    <source>
        <strain evidence="2 3">TY50</strain>
    </source>
</reference>
<dbReference type="EMBL" id="SBLB01000005">
    <property type="protein sequence ID" value="RYC68446.1"/>
    <property type="molecule type" value="Genomic_DNA"/>
</dbReference>
<evidence type="ECO:0008006" key="4">
    <source>
        <dbReference type="Google" id="ProtNLM"/>
    </source>
</evidence>
<proteinExistence type="predicted"/>
<dbReference type="AlphaFoldDB" id="A0A4Q2UHB6"/>
<gene>
    <name evidence="2" type="ORF">EQG79_18990</name>
</gene>
<dbReference type="Proteomes" id="UP000290407">
    <property type="component" value="Unassembled WGS sequence"/>
</dbReference>
<evidence type="ECO:0000313" key="3">
    <source>
        <dbReference type="Proteomes" id="UP000290407"/>
    </source>
</evidence>
<evidence type="ECO:0000313" key="2">
    <source>
        <dbReference type="EMBL" id="RYC68446.1"/>
    </source>
</evidence>
<protein>
    <recommendedName>
        <fullName evidence="4">Tetratricopeptide repeat protein</fullName>
    </recommendedName>
</protein>
<feature type="chain" id="PRO_5020846433" description="Tetratricopeptide repeat protein" evidence="1">
    <location>
        <begin position="22"/>
        <end position="219"/>
    </location>
</feature>
<keyword evidence="1" id="KW-0732">Signal</keyword>
<comment type="caution">
    <text evidence="2">The sequence shown here is derived from an EMBL/GenBank/DDBJ whole genome shotgun (WGS) entry which is preliminary data.</text>
</comment>
<keyword evidence="3" id="KW-1185">Reference proteome</keyword>
<name>A0A4Q2UHB6_9BACT</name>
<dbReference type="RefSeq" id="WP_077919566.1">
    <property type="nucleotide sequence ID" value="NZ_SBLB01000005.1"/>
</dbReference>
<organism evidence="2 3">
    <name type="scientific">Spirosoma sordidisoli</name>
    <dbReference type="NCBI Taxonomy" id="2502893"/>
    <lineage>
        <taxon>Bacteria</taxon>
        <taxon>Pseudomonadati</taxon>
        <taxon>Bacteroidota</taxon>
        <taxon>Cytophagia</taxon>
        <taxon>Cytophagales</taxon>
        <taxon>Cytophagaceae</taxon>
        <taxon>Spirosoma</taxon>
    </lineage>
</organism>
<evidence type="ECO:0000256" key="1">
    <source>
        <dbReference type="SAM" id="SignalP"/>
    </source>
</evidence>
<sequence length="219" mass="24654">MNRQKLVLCVLVTLLTSPAWAQLTRYQQAMTRHIAVIDTAVRKSTYVALFNSFERIHRVETSEWAPVYYMAYCAAELAKLERDPARIDAAADRAEAILNTADSLHATPAEVLCIRSMLAFTRINVDFMERGPKYMQLGNQYLKQALAKDPENPRATLMLAQSSLFTPEQFGGDKKLGHKLLKRANQLYDLPVADPLTPRWGKADAAQLLAKFEKELAAN</sequence>
<accession>A0A4Q2UHB6</accession>